<keyword evidence="7" id="KW-0694">RNA-binding</keyword>
<dbReference type="InterPro" id="IPR012677">
    <property type="entry name" value="Nucleotide-bd_a/b_plait_sf"/>
</dbReference>
<dbReference type="Gene3D" id="3.30.70.330">
    <property type="match status" value="1"/>
</dbReference>
<feature type="compositionally biased region" description="Low complexity" evidence="8">
    <location>
        <begin position="847"/>
        <end position="858"/>
    </location>
</feature>
<accession>A0A3S5B6P7</accession>
<dbReference type="InterPro" id="IPR035979">
    <property type="entry name" value="RBD_domain_sf"/>
</dbReference>
<evidence type="ECO:0000256" key="6">
    <source>
        <dbReference type="ARBA" id="ARBA00023242"/>
    </source>
</evidence>
<dbReference type="OrthoDB" id="308383at2759"/>
<dbReference type="GO" id="GO:0048188">
    <property type="term" value="C:Set1C/COMPASS complex"/>
    <property type="evidence" value="ECO:0007669"/>
    <property type="project" value="TreeGrafter"/>
</dbReference>
<evidence type="ECO:0000256" key="4">
    <source>
        <dbReference type="ARBA" id="ARBA00022691"/>
    </source>
</evidence>
<keyword evidence="5" id="KW-0156">Chromatin regulator</keyword>
<keyword evidence="3" id="KW-0808">Transferase</keyword>
<comment type="subcellular location">
    <subcellularLocation>
        <location evidence="1">Nucleus</location>
    </subcellularLocation>
</comment>
<feature type="compositionally biased region" description="Polar residues" evidence="8">
    <location>
        <begin position="867"/>
        <end position="877"/>
    </location>
</feature>
<organism evidence="10 11">
    <name type="scientific">Protopolystoma xenopodis</name>
    <dbReference type="NCBI Taxonomy" id="117903"/>
    <lineage>
        <taxon>Eukaryota</taxon>
        <taxon>Metazoa</taxon>
        <taxon>Spiralia</taxon>
        <taxon>Lophotrochozoa</taxon>
        <taxon>Platyhelminthes</taxon>
        <taxon>Monogenea</taxon>
        <taxon>Polyopisthocotylea</taxon>
        <taxon>Polystomatidea</taxon>
        <taxon>Polystomatidae</taxon>
        <taxon>Protopolystoma</taxon>
    </lineage>
</organism>
<evidence type="ECO:0000313" key="10">
    <source>
        <dbReference type="EMBL" id="VEL14637.1"/>
    </source>
</evidence>
<feature type="compositionally biased region" description="Polar residues" evidence="8">
    <location>
        <begin position="406"/>
        <end position="426"/>
    </location>
</feature>
<keyword evidence="2" id="KW-0489">Methyltransferase</keyword>
<dbReference type="SUPFAM" id="SSF54928">
    <property type="entry name" value="RNA-binding domain, RBD"/>
    <property type="match status" value="1"/>
</dbReference>
<evidence type="ECO:0000313" key="11">
    <source>
        <dbReference type="Proteomes" id="UP000784294"/>
    </source>
</evidence>
<dbReference type="SMART" id="SM00360">
    <property type="entry name" value="RRM"/>
    <property type="match status" value="1"/>
</dbReference>
<name>A0A3S5B6P7_9PLAT</name>
<feature type="compositionally biased region" description="Basic and acidic residues" evidence="8">
    <location>
        <begin position="704"/>
        <end position="724"/>
    </location>
</feature>
<feature type="region of interest" description="Disordered" evidence="8">
    <location>
        <begin position="461"/>
        <end position="489"/>
    </location>
</feature>
<evidence type="ECO:0000256" key="1">
    <source>
        <dbReference type="ARBA" id="ARBA00004123"/>
    </source>
</evidence>
<keyword evidence="11" id="KW-1185">Reference proteome</keyword>
<dbReference type="InterPro" id="IPR044570">
    <property type="entry name" value="Set1-like"/>
</dbReference>
<keyword evidence="6" id="KW-0539">Nucleus</keyword>
<dbReference type="Proteomes" id="UP000784294">
    <property type="component" value="Unassembled WGS sequence"/>
</dbReference>
<dbReference type="GO" id="GO:0003723">
    <property type="term" value="F:RNA binding"/>
    <property type="evidence" value="ECO:0007669"/>
    <property type="project" value="UniProtKB-UniRule"/>
</dbReference>
<dbReference type="Pfam" id="PF00076">
    <property type="entry name" value="RRM_1"/>
    <property type="match status" value="1"/>
</dbReference>
<dbReference type="PANTHER" id="PTHR45814">
    <property type="entry name" value="HISTONE-LYSINE N-METHYLTRANSFERASE SETD1"/>
    <property type="match status" value="1"/>
</dbReference>
<keyword evidence="4" id="KW-0949">S-adenosyl-L-methionine</keyword>
<protein>
    <recommendedName>
        <fullName evidence="9">RRM domain-containing protein</fullName>
    </recommendedName>
</protein>
<feature type="region of interest" description="Disordered" evidence="8">
    <location>
        <begin position="394"/>
        <end position="440"/>
    </location>
</feature>
<dbReference type="InterPro" id="IPR000504">
    <property type="entry name" value="RRM_dom"/>
</dbReference>
<dbReference type="EMBL" id="CAAALY010021824">
    <property type="protein sequence ID" value="VEL14637.1"/>
    <property type="molecule type" value="Genomic_DNA"/>
</dbReference>
<comment type="caution">
    <text evidence="10">The sequence shown here is derived from an EMBL/GenBank/DDBJ whole genome shotgun (WGS) entry which is preliminary data.</text>
</comment>
<evidence type="ECO:0000259" key="9">
    <source>
        <dbReference type="PROSITE" id="PS50102"/>
    </source>
</evidence>
<feature type="non-terminal residue" evidence="10">
    <location>
        <position position="925"/>
    </location>
</feature>
<reference evidence="10" key="1">
    <citation type="submission" date="2018-11" db="EMBL/GenBank/DDBJ databases">
        <authorList>
            <consortium name="Pathogen Informatics"/>
        </authorList>
    </citation>
    <scope>NUCLEOTIDE SEQUENCE</scope>
</reference>
<dbReference type="GO" id="GO:0032259">
    <property type="term" value="P:methylation"/>
    <property type="evidence" value="ECO:0007669"/>
    <property type="project" value="UniProtKB-KW"/>
</dbReference>
<feature type="region of interest" description="Disordered" evidence="8">
    <location>
        <begin position="681"/>
        <end position="745"/>
    </location>
</feature>
<dbReference type="PANTHER" id="PTHR45814:SF2">
    <property type="entry name" value="HISTONE-LYSINE N-METHYLTRANSFERASE SETD1"/>
    <property type="match status" value="1"/>
</dbReference>
<gene>
    <name evidence="10" type="ORF">PXEA_LOCUS8077</name>
</gene>
<evidence type="ECO:0000256" key="2">
    <source>
        <dbReference type="ARBA" id="ARBA00022603"/>
    </source>
</evidence>
<evidence type="ECO:0000256" key="7">
    <source>
        <dbReference type="PROSITE-ProRule" id="PRU00176"/>
    </source>
</evidence>
<dbReference type="GO" id="GO:0042800">
    <property type="term" value="F:histone H3K4 methyltransferase activity"/>
    <property type="evidence" value="ECO:0007669"/>
    <property type="project" value="InterPro"/>
</dbReference>
<sequence>LRLTSILACEGITAFTKLLCDPQLDPAYQVPVYRFDGIVEDGVSDLDPVVDPRPQLSFALCRKKTLDLPVPSFKFDQYYVGERPIKEVTFSNLNDNISYKNLEHMCKQFGIIEETKIYYHPKTQKHLGIGKVVFKSSRNARTCAEMLNQTSKMGNIMTVQVDPMGLIRRDLVYGQLQDLFPNGQPPLNTALVSYQEHSAFSISADQSYERNLSYTHNLPIPSQFQSEITFPHSIPNSQTLPSVYPSLSRDRESLMHKNYGSAAESLHGIKQDYYQHHELLEHVGSSKLASTSLDSRLKLKPITSRQHVSYTHGGMASLNGANLVGEESLEARIQKLLKPAISKTSGNISPQHQGRSNFRSVHSLANEAVEPEISKRSTFRADNRLRFSAHSSANLPISNKDDFKTSSHQTSSKLQFNSSDNQSSFRVNKPDNSHSHARSCSNSCALGKGNGHIAIQESNSAIDQQGNSTLPNRRTLLPTPPENASNYSTNSIHNYRAPLLQTPRQLSDDALDKYTDLILDSFINELKSVLHRDIARRLVEGNAFRAFTTWWETCELGLRVSSKVSAQNKIEVQSLHQCKPSSHFSNALGLTSDALGNSNESKEVLIEKNESSRLFAEGIDKSCSRIFSETDALTISKASDTLNLSSITQSSALSGANGQAQFPILGMFGLGMFTGLRSALPKIRRKPKPPSPKIEEAEDDEVQEDRWNETTRDYGLDPSTRLDSHASSVHGSESDSECAHSGFPGPFWKSRKSRRSIKKWSRHRISKPVLRSGRRGRERSALVQDCLTSEDDLFEAKRVSSLWSEDIKSATPRDRKASFHSKRRQAAPAHSQDESDEQLVGEHAHGASSSPSLTSPASGNDDRRGKTSPSIHQSNLISKKRRSHSFRRCLVRDVFEENDLKSSTFLDAKYVDLDSYYLILGERAT</sequence>
<evidence type="ECO:0000256" key="8">
    <source>
        <dbReference type="SAM" id="MobiDB-lite"/>
    </source>
</evidence>
<evidence type="ECO:0000256" key="3">
    <source>
        <dbReference type="ARBA" id="ARBA00022679"/>
    </source>
</evidence>
<dbReference type="PROSITE" id="PS50102">
    <property type="entry name" value="RRM"/>
    <property type="match status" value="1"/>
</dbReference>
<feature type="region of interest" description="Disordered" evidence="8">
    <location>
        <begin position="810"/>
        <end position="879"/>
    </location>
</feature>
<evidence type="ECO:0000256" key="5">
    <source>
        <dbReference type="ARBA" id="ARBA00022853"/>
    </source>
</evidence>
<dbReference type="AlphaFoldDB" id="A0A3S5B6P7"/>
<proteinExistence type="predicted"/>
<feature type="domain" description="RRM" evidence="9">
    <location>
        <begin position="86"/>
        <end position="164"/>
    </location>
</feature>